<comment type="similarity">
    <text evidence="2 12">Belongs to the class-I aminoacyl-tRNA synthetase family.</text>
</comment>
<dbReference type="GO" id="GO:0004830">
    <property type="term" value="F:tryptophan-tRNA ligase activity"/>
    <property type="evidence" value="ECO:0007669"/>
    <property type="project" value="UniProtKB-EC"/>
</dbReference>
<dbReference type="FunFam" id="3.40.50.620:FF:000033">
    <property type="entry name" value="tryptophan--tRNA ligase, cytoplasmic"/>
    <property type="match status" value="1"/>
</dbReference>
<name>A0A2S5B4D4_9BASI</name>
<dbReference type="SUPFAM" id="SSF52374">
    <property type="entry name" value="Nucleotidylyl transferase"/>
    <property type="match status" value="1"/>
</dbReference>
<evidence type="ECO:0000256" key="7">
    <source>
        <dbReference type="ARBA" id="ARBA00022741"/>
    </source>
</evidence>
<evidence type="ECO:0000313" key="15">
    <source>
        <dbReference type="Proteomes" id="UP000237144"/>
    </source>
</evidence>
<evidence type="ECO:0000256" key="2">
    <source>
        <dbReference type="ARBA" id="ARBA00005594"/>
    </source>
</evidence>
<dbReference type="Pfam" id="PF00579">
    <property type="entry name" value="tRNA-synt_1b"/>
    <property type="match status" value="2"/>
</dbReference>
<dbReference type="FunFam" id="1.10.240.10:FF:000003">
    <property type="entry name" value="Tryptophan--tRNA ligase, cytoplasmic"/>
    <property type="match status" value="1"/>
</dbReference>
<dbReference type="PROSITE" id="PS00178">
    <property type="entry name" value="AA_TRNA_LIGASE_I"/>
    <property type="match status" value="1"/>
</dbReference>
<keyword evidence="10 12" id="KW-0030">Aminoacyl-tRNA synthetase</keyword>
<feature type="region of interest" description="Disordered" evidence="13">
    <location>
        <begin position="1"/>
        <end position="42"/>
    </location>
</feature>
<dbReference type="STRING" id="741276.A0A2S5B4D4"/>
<feature type="region of interest" description="Disordered" evidence="13">
    <location>
        <begin position="110"/>
        <end position="152"/>
    </location>
</feature>
<dbReference type="InterPro" id="IPR001412">
    <property type="entry name" value="aa-tRNA-synth_I_CS"/>
</dbReference>
<dbReference type="AlphaFoldDB" id="A0A2S5B4D4"/>
<dbReference type="NCBIfam" id="TIGR00233">
    <property type="entry name" value="trpS"/>
    <property type="match status" value="1"/>
</dbReference>
<evidence type="ECO:0000256" key="1">
    <source>
        <dbReference type="ARBA" id="ARBA00004496"/>
    </source>
</evidence>
<comment type="subcellular location">
    <subcellularLocation>
        <location evidence="1">Cytoplasm</location>
    </subcellularLocation>
</comment>
<keyword evidence="15" id="KW-1185">Reference proteome</keyword>
<evidence type="ECO:0000256" key="3">
    <source>
        <dbReference type="ARBA" id="ARBA00013161"/>
    </source>
</evidence>
<accession>A0A2S5B4D4</accession>
<evidence type="ECO:0000256" key="5">
    <source>
        <dbReference type="ARBA" id="ARBA00022490"/>
    </source>
</evidence>
<feature type="compositionally biased region" description="Basic and acidic residues" evidence="13">
    <location>
        <begin position="24"/>
        <end position="42"/>
    </location>
</feature>
<keyword evidence="7 12" id="KW-0547">Nucleotide-binding</keyword>
<keyword evidence="5" id="KW-0963">Cytoplasm</keyword>
<dbReference type="Proteomes" id="UP000237144">
    <property type="component" value="Unassembled WGS sequence"/>
</dbReference>
<gene>
    <name evidence="14" type="ORF">BMF94_5338</name>
</gene>
<dbReference type="EMBL" id="PJQD01000075">
    <property type="protein sequence ID" value="POY71643.1"/>
    <property type="molecule type" value="Genomic_DNA"/>
</dbReference>
<keyword evidence="8 12" id="KW-0067">ATP-binding</keyword>
<keyword evidence="9 12" id="KW-0648">Protein biosynthesis</keyword>
<reference evidence="14 15" key="1">
    <citation type="journal article" date="2018" name="Front. Microbiol.">
        <title>Prospects for Fungal Bioremediation of Acidic Radioactive Waste Sites: Characterization and Genome Sequence of Rhodotorula taiwanensis MD1149.</title>
        <authorList>
            <person name="Tkavc R."/>
            <person name="Matrosova V.Y."/>
            <person name="Grichenko O.E."/>
            <person name="Gostincar C."/>
            <person name="Volpe R.P."/>
            <person name="Klimenkova P."/>
            <person name="Gaidamakova E.K."/>
            <person name="Zhou C.E."/>
            <person name="Stewart B.J."/>
            <person name="Lyman M.G."/>
            <person name="Malfatti S.A."/>
            <person name="Rubinfeld B."/>
            <person name="Courtot M."/>
            <person name="Singh J."/>
            <person name="Dalgard C.L."/>
            <person name="Hamilton T."/>
            <person name="Frey K.G."/>
            <person name="Gunde-Cimerman N."/>
            <person name="Dugan L."/>
            <person name="Daly M.J."/>
        </authorList>
    </citation>
    <scope>NUCLEOTIDE SEQUENCE [LARGE SCALE GENOMIC DNA]</scope>
    <source>
        <strain evidence="14 15">MD1149</strain>
    </source>
</reference>
<dbReference type="PANTHER" id="PTHR10055">
    <property type="entry name" value="TRYPTOPHANYL-TRNA SYNTHETASE"/>
    <property type="match status" value="1"/>
</dbReference>
<dbReference type="GO" id="GO:0006436">
    <property type="term" value="P:tryptophanyl-tRNA aminoacylation"/>
    <property type="evidence" value="ECO:0007669"/>
    <property type="project" value="InterPro"/>
</dbReference>
<dbReference type="GO" id="GO:0005737">
    <property type="term" value="C:cytoplasm"/>
    <property type="evidence" value="ECO:0007669"/>
    <property type="project" value="UniProtKB-SubCell"/>
</dbReference>
<dbReference type="Gene3D" id="1.10.240.10">
    <property type="entry name" value="Tyrosyl-Transfer RNA Synthetase"/>
    <property type="match status" value="1"/>
</dbReference>
<evidence type="ECO:0000256" key="10">
    <source>
        <dbReference type="ARBA" id="ARBA00023146"/>
    </source>
</evidence>
<protein>
    <recommendedName>
        <fullName evidence="4">Tryptophan--tRNA ligase, cytoplasmic</fullName>
        <ecNumber evidence="3">6.1.1.2</ecNumber>
    </recommendedName>
    <alternativeName>
        <fullName evidence="11">Tryptophanyl-tRNA synthetase</fullName>
    </alternativeName>
</protein>
<evidence type="ECO:0000256" key="4">
    <source>
        <dbReference type="ARBA" id="ARBA00013782"/>
    </source>
</evidence>
<proteinExistence type="inferred from homology"/>
<comment type="caution">
    <text evidence="14">The sequence shown here is derived from an EMBL/GenBank/DDBJ whole genome shotgun (WGS) entry which is preliminary data.</text>
</comment>
<feature type="region of interest" description="Disordered" evidence="13">
    <location>
        <begin position="545"/>
        <end position="567"/>
    </location>
</feature>
<dbReference type="EC" id="6.1.1.2" evidence="3"/>
<evidence type="ECO:0000256" key="9">
    <source>
        <dbReference type="ARBA" id="ARBA00022917"/>
    </source>
</evidence>
<organism evidence="14 15">
    <name type="scientific">Rhodotorula taiwanensis</name>
    <dbReference type="NCBI Taxonomy" id="741276"/>
    <lineage>
        <taxon>Eukaryota</taxon>
        <taxon>Fungi</taxon>
        <taxon>Dikarya</taxon>
        <taxon>Basidiomycota</taxon>
        <taxon>Pucciniomycotina</taxon>
        <taxon>Microbotryomycetes</taxon>
        <taxon>Sporidiobolales</taxon>
        <taxon>Sporidiobolaceae</taxon>
        <taxon>Rhodotorula</taxon>
    </lineage>
</organism>
<dbReference type="InterPro" id="IPR002305">
    <property type="entry name" value="aa-tRNA-synth_Ic"/>
</dbReference>
<dbReference type="GO" id="GO:0005524">
    <property type="term" value="F:ATP binding"/>
    <property type="evidence" value="ECO:0007669"/>
    <property type="project" value="UniProtKB-KW"/>
</dbReference>
<dbReference type="InterPro" id="IPR014729">
    <property type="entry name" value="Rossmann-like_a/b/a_fold"/>
</dbReference>
<sequence length="567" mass="63424">MSSSNNNAGATLAPPTRSGSIKRTPSDLSKELAQRDLPEPEFLRAREHTAAAQRKLDDVEGRLAILERDEEPEAITMSHRRRQSEMTQEAMAEALATLEFGDPESIARASARADGAETPRPPMQTEGHASVPSTPGLSEEPPAVETASGSGQAVEQVVTPWDVQGAVVEGVQMAIDYNHLIDQFGTKRIDDELLERFERLTGRKPHLLLRRGTFFSHRELNLILDRYEQKKPFYLYTGRGPSSDSMHLGHMIPFIFTQWLQDVFDCPLVIQLTDDEKFLFKPSLKLEQCNTFAFQNAKDIIACGFKPEKTFIFSDLDFVGGPFYRNVVKISRLITARQSQQTFGFKLEDNIGKWHFVAIQAAPSFSNSFPQIFGDKSDIPCLIPCAIDQDPYFRLTRECAQRLKYKKPALIHAKFIPSLLGAQSKMSASAAESSIYMTDTAKEIKNKITKYAFSGGQVSIEEHREKGGDPDVDVSYQYLTFFLDDDAEVAQIAEEYRSGRLLTGELKQKTIGLLQEFVKAFQDRRAKVSDDMVKSFMDASRPIDPTLRYGPGCTGEKPKAPAAEKTA</sequence>
<dbReference type="CDD" id="cd00806">
    <property type="entry name" value="TrpRS_core"/>
    <property type="match status" value="1"/>
</dbReference>
<dbReference type="Gene3D" id="3.40.50.620">
    <property type="entry name" value="HUPs"/>
    <property type="match status" value="1"/>
</dbReference>
<evidence type="ECO:0000256" key="11">
    <source>
        <dbReference type="ARBA" id="ARBA00030268"/>
    </source>
</evidence>
<keyword evidence="6 12" id="KW-0436">Ligase</keyword>
<evidence type="ECO:0000256" key="13">
    <source>
        <dbReference type="SAM" id="MobiDB-lite"/>
    </source>
</evidence>
<dbReference type="PRINTS" id="PR01039">
    <property type="entry name" value="TRNASYNTHTRP"/>
</dbReference>
<dbReference type="InterPro" id="IPR002306">
    <property type="entry name" value="Trp-tRNA-ligase"/>
</dbReference>
<evidence type="ECO:0000256" key="12">
    <source>
        <dbReference type="RuleBase" id="RU363036"/>
    </source>
</evidence>
<evidence type="ECO:0000256" key="6">
    <source>
        <dbReference type="ARBA" id="ARBA00022598"/>
    </source>
</evidence>
<dbReference type="OrthoDB" id="10261385at2759"/>
<dbReference type="PANTHER" id="PTHR10055:SF1">
    <property type="entry name" value="TRYPTOPHAN--TRNA LIGASE, CYTOPLASMIC"/>
    <property type="match status" value="1"/>
</dbReference>
<evidence type="ECO:0000256" key="8">
    <source>
        <dbReference type="ARBA" id="ARBA00022840"/>
    </source>
</evidence>
<evidence type="ECO:0000313" key="14">
    <source>
        <dbReference type="EMBL" id="POY71643.1"/>
    </source>
</evidence>